<dbReference type="Pfam" id="PF04140">
    <property type="entry name" value="ICMT"/>
    <property type="match status" value="1"/>
</dbReference>
<keyword evidence="6" id="KW-0808">Transferase</keyword>
<dbReference type="NCBIfam" id="NF040696">
    <property type="entry name" value="isopcys_mtase"/>
    <property type="match status" value="1"/>
</dbReference>
<dbReference type="PANTHER" id="PTHR12714">
    <property type="entry name" value="PROTEIN-S ISOPRENYLCYSTEINE O-METHYLTRANSFERASE"/>
    <property type="match status" value="1"/>
</dbReference>
<dbReference type="GO" id="GO:0004671">
    <property type="term" value="F:protein C-terminal S-isoprenylcysteine carboxyl O-methyltransferase activity"/>
    <property type="evidence" value="ECO:0007669"/>
    <property type="project" value="InterPro"/>
</dbReference>
<dbReference type="GO" id="GO:0016020">
    <property type="term" value="C:membrane"/>
    <property type="evidence" value="ECO:0007669"/>
    <property type="project" value="UniProtKB-SubCell"/>
</dbReference>
<keyword evidence="2 5" id="KW-0812">Transmembrane</keyword>
<dbReference type="GO" id="GO:0032259">
    <property type="term" value="P:methylation"/>
    <property type="evidence" value="ECO:0007669"/>
    <property type="project" value="UniProtKB-KW"/>
</dbReference>
<evidence type="ECO:0000256" key="4">
    <source>
        <dbReference type="ARBA" id="ARBA00023136"/>
    </source>
</evidence>
<feature type="transmembrane region" description="Helical" evidence="5">
    <location>
        <begin position="35"/>
        <end position="51"/>
    </location>
</feature>
<evidence type="ECO:0000256" key="1">
    <source>
        <dbReference type="ARBA" id="ARBA00004141"/>
    </source>
</evidence>
<feature type="transmembrane region" description="Helical" evidence="5">
    <location>
        <begin position="104"/>
        <end position="121"/>
    </location>
</feature>
<reference evidence="6" key="1">
    <citation type="journal article" date="2019" name="PLoS Negl. Trop. Dis.">
        <title>Revisiting the worldwide diversity of Leptospira species in the environment.</title>
        <authorList>
            <person name="Vincent A.T."/>
            <person name="Schiettekatte O."/>
            <person name="Bourhy P."/>
            <person name="Veyrier F.J."/>
            <person name="Picardeau M."/>
        </authorList>
    </citation>
    <scope>NUCLEOTIDE SEQUENCE [LARGE SCALE GENOMIC DNA]</scope>
    <source>
        <strain evidence="6">201702455</strain>
    </source>
</reference>
<keyword evidence="7" id="KW-1185">Reference proteome</keyword>
<organism evidence="6 7">
    <name type="scientific">Leptospira sarikeiensis</name>
    <dbReference type="NCBI Taxonomy" id="2484943"/>
    <lineage>
        <taxon>Bacteria</taxon>
        <taxon>Pseudomonadati</taxon>
        <taxon>Spirochaetota</taxon>
        <taxon>Spirochaetia</taxon>
        <taxon>Leptospirales</taxon>
        <taxon>Leptospiraceae</taxon>
        <taxon>Leptospira</taxon>
    </lineage>
</organism>
<evidence type="ECO:0000313" key="6">
    <source>
        <dbReference type="EMBL" id="TGL64611.1"/>
    </source>
</evidence>
<evidence type="ECO:0000313" key="7">
    <source>
        <dbReference type="Proteomes" id="UP000297762"/>
    </source>
</evidence>
<keyword evidence="4 5" id="KW-0472">Membrane</keyword>
<dbReference type="OrthoDB" id="9779233at2"/>
<comment type="caution">
    <text evidence="6">The sequence shown here is derived from an EMBL/GenBank/DDBJ whole genome shotgun (WGS) entry which is preliminary data.</text>
</comment>
<dbReference type="Proteomes" id="UP000297762">
    <property type="component" value="Unassembled WGS sequence"/>
</dbReference>
<dbReference type="AlphaFoldDB" id="A0A4R9KE65"/>
<dbReference type="Gene3D" id="1.20.120.1630">
    <property type="match status" value="1"/>
</dbReference>
<name>A0A4R9KE65_9LEPT</name>
<accession>A0A4R9KE65</accession>
<dbReference type="EMBL" id="RQGF01000007">
    <property type="protein sequence ID" value="TGL64611.1"/>
    <property type="molecule type" value="Genomic_DNA"/>
</dbReference>
<keyword evidence="6" id="KW-0489">Methyltransferase</keyword>
<proteinExistence type="predicted"/>
<evidence type="ECO:0000256" key="3">
    <source>
        <dbReference type="ARBA" id="ARBA00022989"/>
    </source>
</evidence>
<keyword evidence="3 5" id="KW-1133">Transmembrane helix</keyword>
<protein>
    <submittedName>
        <fullName evidence="6">Isoprenylcysteine carboxylmethyltransferase family protein</fullName>
    </submittedName>
</protein>
<comment type="subcellular location">
    <subcellularLocation>
        <location evidence="1">Membrane</location>
        <topology evidence="1">Multi-pass membrane protein</topology>
    </subcellularLocation>
</comment>
<dbReference type="PANTHER" id="PTHR12714:SF9">
    <property type="entry name" value="PROTEIN-S-ISOPRENYLCYSTEINE O-METHYLTRANSFERASE"/>
    <property type="match status" value="1"/>
</dbReference>
<evidence type="ECO:0000256" key="2">
    <source>
        <dbReference type="ARBA" id="ARBA00022692"/>
    </source>
</evidence>
<feature type="transmembrane region" description="Helical" evidence="5">
    <location>
        <begin position="12"/>
        <end position="29"/>
    </location>
</feature>
<sequence>MKNLHQDKTGIIFLFLTILLFIGTLWRLFSLPWSNWIWLTGFLITFFIRAPHAKRNQENTNSTSRHDGSEKLLLIGMFLSMSVLPLLHLATNCFYFANYNLPEWATYLGIVLQILYLYLFWRSHYDLGKNWSPGLEIRNGHTLVTNGIYSKIRHPMYSSIWLGVISQSLLIQNWIGGVSVILAFAFMYFLRVPKEEEMMKTEFGSEYEEYRNRTGKIWPKFG</sequence>
<dbReference type="InterPro" id="IPR007269">
    <property type="entry name" value="ICMT_MeTrfase"/>
</dbReference>
<dbReference type="RefSeq" id="WP_135647804.1">
    <property type="nucleotide sequence ID" value="NZ_RQGF01000007.1"/>
</dbReference>
<evidence type="ECO:0000256" key="5">
    <source>
        <dbReference type="SAM" id="Phobius"/>
    </source>
</evidence>
<feature type="transmembrane region" description="Helical" evidence="5">
    <location>
        <begin position="72"/>
        <end position="98"/>
    </location>
</feature>
<gene>
    <name evidence="6" type="ORF">EHQ64_01830</name>
</gene>
<dbReference type="InterPro" id="IPR054851">
    <property type="entry name" value="Isoprenylcys_mtase"/>
</dbReference>
<feature type="transmembrane region" description="Helical" evidence="5">
    <location>
        <begin position="160"/>
        <end position="190"/>
    </location>
</feature>